<evidence type="ECO:0000259" key="1">
    <source>
        <dbReference type="Pfam" id="PF08818"/>
    </source>
</evidence>
<gene>
    <name evidence="2" type="ORF">GM921_01760</name>
</gene>
<accession>A0A923DXD0</accession>
<dbReference type="Proteomes" id="UP000601055">
    <property type="component" value="Unassembled WGS sequence"/>
</dbReference>
<sequence length="136" mass="15391">MAELKTKVTEQSVPDYLLQITDETTRKDCQAICQLMEDVTKAKAKMWGTAIVGVGDYTYSYSTGRTGEWFMVGFAPRKTNISLYIMGCSADERADVLSRLGKHKTGKGCIYIKNLKDINVDVLREMCEISYRNLKK</sequence>
<organism evidence="2 3">
    <name type="scientific">Pedobacter planticolens</name>
    <dbReference type="NCBI Taxonomy" id="2679964"/>
    <lineage>
        <taxon>Bacteria</taxon>
        <taxon>Pseudomonadati</taxon>
        <taxon>Bacteroidota</taxon>
        <taxon>Sphingobacteriia</taxon>
        <taxon>Sphingobacteriales</taxon>
        <taxon>Sphingobacteriaceae</taxon>
        <taxon>Pedobacter</taxon>
    </lineage>
</organism>
<dbReference type="SUPFAM" id="SSF159888">
    <property type="entry name" value="YdhG-like"/>
    <property type="match status" value="1"/>
</dbReference>
<keyword evidence="3" id="KW-1185">Reference proteome</keyword>
<evidence type="ECO:0000313" key="3">
    <source>
        <dbReference type="Proteomes" id="UP000601055"/>
    </source>
</evidence>
<dbReference type="EMBL" id="WNXD01000001">
    <property type="protein sequence ID" value="MBB2144198.1"/>
    <property type="molecule type" value="Genomic_DNA"/>
</dbReference>
<dbReference type="Gene3D" id="3.90.1150.200">
    <property type="match status" value="1"/>
</dbReference>
<reference evidence="2" key="1">
    <citation type="submission" date="2019-11" db="EMBL/GenBank/DDBJ databases">
        <title>Description of Pedobacter sp. LMG 31464T.</title>
        <authorList>
            <person name="Carlier A."/>
            <person name="Qi S."/>
            <person name="Vandamme P."/>
        </authorList>
    </citation>
    <scope>NUCLEOTIDE SEQUENCE</scope>
    <source>
        <strain evidence="2">LMG 31464</strain>
    </source>
</reference>
<evidence type="ECO:0000313" key="2">
    <source>
        <dbReference type="EMBL" id="MBB2144198.1"/>
    </source>
</evidence>
<feature type="domain" description="YdhG-like" evidence="1">
    <location>
        <begin position="26"/>
        <end position="127"/>
    </location>
</feature>
<dbReference type="Pfam" id="PF08818">
    <property type="entry name" value="DUF1801"/>
    <property type="match status" value="1"/>
</dbReference>
<dbReference type="RefSeq" id="WP_182920894.1">
    <property type="nucleotide sequence ID" value="NZ_WNXD01000001.1"/>
</dbReference>
<proteinExistence type="predicted"/>
<protein>
    <submittedName>
        <fullName evidence="2">DUF1801 domain-containing protein</fullName>
    </submittedName>
</protein>
<dbReference type="InterPro" id="IPR014922">
    <property type="entry name" value="YdhG-like"/>
</dbReference>
<name>A0A923DXD0_9SPHI</name>
<comment type="caution">
    <text evidence="2">The sequence shown here is derived from an EMBL/GenBank/DDBJ whole genome shotgun (WGS) entry which is preliminary data.</text>
</comment>
<dbReference type="AlphaFoldDB" id="A0A923DXD0"/>